<evidence type="ECO:0000313" key="6">
    <source>
        <dbReference type="Proteomes" id="UP001250214"/>
    </source>
</evidence>
<evidence type="ECO:0000256" key="1">
    <source>
        <dbReference type="ARBA" id="ARBA00023015"/>
    </source>
</evidence>
<dbReference type="InterPro" id="IPR002577">
    <property type="entry name" value="HTH_HxlR"/>
</dbReference>
<evidence type="ECO:0000259" key="4">
    <source>
        <dbReference type="PROSITE" id="PS51118"/>
    </source>
</evidence>
<name>A0ABU2HAM6_9ACTN</name>
<dbReference type="RefSeq" id="WP_310913944.1">
    <property type="nucleotide sequence ID" value="NZ_JAVLVT010000010.1"/>
</dbReference>
<dbReference type="Pfam" id="PF01638">
    <property type="entry name" value="HxlR"/>
    <property type="match status" value="1"/>
</dbReference>
<dbReference type="Proteomes" id="UP001250214">
    <property type="component" value="Unassembled WGS sequence"/>
</dbReference>
<comment type="caution">
    <text evidence="5">The sequence shown here is derived from an EMBL/GenBank/DDBJ whole genome shotgun (WGS) entry which is preliminary data.</text>
</comment>
<organism evidence="5 6">
    <name type="scientific">Lipingzhangella rawalii</name>
    <dbReference type="NCBI Taxonomy" id="2055835"/>
    <lineage>
        <taxon>Bacteria</taxon>
        <taxon>Bacillati</taxon>
        <taxon>Actinomycetota</taxon>
        <taxon>Actinomycetes</taxon>
        <taxon>Streptosporangiales</taxon>
        <taxon>Nocardiopsidaceae</taxon>
        <taxon>Lipingzhangella</taxon>
    </lineage>
</organism>
<evidence type="ECO:0000313" key="5">
    <source>
        <dbReference type="EMBL" id="MDS1272377.1"/>
    </source>
</evidence>
<gene>
    <name evidence="5" type="ORF">RIF23_18985</name>
</gene>
<dbReference type="SUPFAM" id="SSF46785">
    <property type="entry name" value="Winged helix' DNA-binding domain"/>
    <property type="match status" value="1"/>
</dbReference>
<evidence type="ECO:0000256" key="2">
    <source>
        <dbReference type="ARBA" id="ARBA00023125"/>
    </source>
</evidence>
<accession>A0ABU2HAM6</accession>
<keyword evidence="6" id="KW-1185">Reference proteome</keyword>
<keyword evidence="2" id="KW-0238">DNA-binding</keyword>
<protein>
    <submittedName>
        <fullName evidence="5">Helix-turn-helix domain-containing protein</fullName>
    </submittedName>
</protein>
<keyword evidence="1" id="KW-0805">Transcription regulation</keyword>
<sequence length="126" mass="13874">MTRSEASAPRSAFDSDCPSRTVLNHVASRWGTLIITCLRGGPQRFYVLRDSIGGISEKMLSQNLRLLATDGLVERRVEPSSPPQVTYALTPLGEELAEHLQSLVDWVTLRTDEILATRARHGVGDS</sequence>
<dbReference type="Gene3D" id="1.10.10.10">
    <property type="entry name" value="Winged helix-like DNA-binding domain superfamily/Winged helix DNA-binding domain"/>
    <property type="match status" value="1"/>
</dbReference>
<feature type="domain" description="HTH hxlR-type" evidence="4">
    <location>
        <begin position="17"/>
        <end position="115"/>
    </location>
</feature>
<dbReference type="EMBL" id="JAVLVT010000010">
    <property type="protein sequence ID" value="MDS1272377.1"/>
    <property type="molecule type" value="Genomic_DNA"/>
</dbReference>
<proteinExistence type="predicted"/>
<dbReference type="PANTHER" id="PTHR33204:SF37">
    <property type="entry name" value="HTH-TYPE TRANSCRIPTIONAL REGULATOR YODB"/>
    <property type="match status" value="1"/>
</dbReference>
<evidence type="ECO:0000256" key="3">
    <source>
        <dbReference type="ARBA" id="ARBA00023163"/>
    </source>
</evidence>
<dbReference type="InterPro" id="IPR036390">
    <property type="entry name" value="WH_DNA-bd_sf"/>
</dbReference>
<dbReference type="PROSITE" id="PS51118">
    <property type="entry name" value="HTH_HXLR"/>
    <property type="match status" value="1"/>
</dbReference>
<dbReference type="PANTHER" id="PTHR33204">
    <property type="entry name" value="TRANSCRIPTIONAL REGULATOR, MARR FAMILY"/>
    <property type="match status" value="1"/>
</dbReference>
<keyword evidence="3" id="KW-0804">Transcription</keyword>
<dbReference type="InterPro" id="IPR036388">
    <property type="entry name" value="WH-like_DNA-bd_sf"/>
</dbReference>
<reference evidence="6" key="1">
    <citation type="submission" date="2023-07" db="EMBL/GenBank/DDBJ databases">
        <title>Novel species in the genus Lipingzhangella isolated from Sambhar Salt Lake.</title>
        <authorList>
            <person name="Jiya N."/>
            <person name="Kajale S."/>
            <person name="Sharma A."/>
        </authorList>
    </citation>
    <scope>NUCLEOTIDE SEQUENCE [LARGE SCALE GENOMIC DNA]</scope>
    <source>
        <strain evidence="6">LS1_29</strain>
    </source>
</reference>